<dbReference type="OrthoDB" id="5875527at2"/>
<evidence type="ECO:0000256" key="1">
    <source>
        <dbReference type="SAM" id="MobiDB-lite"/>
    </source>
</evidence>
<proteinExistence type="predicted"/>
<dbReference type="AlphaFoldDB" id="A0A240EJI0"/>
<organism evidence="2 3">
    <name type="scientific">Vibrio thalassae</name>
    <dbReference type="NCBI Taxonomy" id="1243014"/>
    <lineage>
        <taxon>Bacteria</taxon>
        <taxon>Pseudomonadati</taxon>
        <taxon>Pseudomonadota</taxon>
        <taxon>Gammaproteobacteria</taxon>
        <taxon>Vibrionales</taxon>
        <taxon>Vibrionaceae</taxon>
        <taxon>Vibrio</taxon>
    </lineage>
</organism>
<dbReference type="Proteomes" id="UP000219336">
    <property type="component" value="Unassembled WGS sequence"/>
</dbReference>
<protein>
    <submittedName>
        <fullName evidence="2">Uncharacterized protein</fullName>
    </submittedName>
</protein>
<feature type="region of interest" description="Disordered" evidence="1">
    <location>
        <begin position="1"/>
        <end position="30"/>
    </location>
</feature>
<keyword evidence="3" id="KW-1185">Reference proteome</keyword>
<sequence>MKLTGITQRKNQVNPAGAGKIKRSEKLSTRQPTSVLLQQQMIQMNLQERPKLIAEVSDSHKMYSRLMMAGEVLRTVASELIKLRQIAELAHYSPEQANQIDTIKKKLLFWNQKRLFGHYVVDSSFAPIQTENPLIEFTIPGLDFQRERLRDEVVSLYINNRLVALAFERTEDREVLLEQFKMMFAYANLQLRLNQHQEFVIGMRDEYWRTWDGQVFVSGQGGRYAEGAPIAVQAQSCYPVLDTISRLLVNESGAIPQIEALLERVNKLYLALSKVLKTKKVRANQLIAFCTHPELEQFGSFKQRLADNPELSLKSIYRGFSGPSRDNVIKLLRKR</sequence>
<feature type="compositionally biased region" description="Polar residues" evidence="1">
    <location>
        <begin position="1"/>
        <end position="14"/>
    </location>
</feature>
<reference evidence="3" key="1">
    <citation type="submission" date="2016-06" db="EMBL/GenBank/DDBJ databases">
        <authorList>
            <person name="Rodrigo-Torres L."/>
            <person name="Arahal R.D."/>
            <person name="Lucena T."/>
        </authorList>
    </citation>
    <scope>NUCLEOTIDE SEQUENCE [LARGE SCALE GENOMIC DNA]</scope>
    <source>
        <strain evidence="3">CECT8203</strain>
    </source>
</reference>
<name>A0A240EJI0_9VIBR</name>
<dbReference type="EMBL" id="OANU01000031">
    <property type="protein sequence ID" value="SNX48661.1"/>
    <property type="molecule type" value="Genomic_DNA"/>
</dbReference>
<evidence type="ECO:0000313" key="3">
    <source>
        <dbReference type="Proteomes" id="UP000219336"/>
    </source>
</evidence>
<evidence type="ECO:0000313" key="2">
    <source>
        <dbReference type="EMBL" id="SNX48661.1"/>
    </source>
</evidence>
<dbReference type="RefSeq" id="WP_096993811.1">
    <property type="nucleotide sequence ID" value="NZ_JBHSII010000001.1"/>
</dbReference>
<gene>
    <name evidence="2" type="ORF">VTH8203_02282</name>
</gene>
<accession>A0A240EJI0</accession>